<evidence type="ECO:0000256" key="2">
    <source>
        <dbReference type="ARBA" id="ARBA00022679"/>
    </source>
</evidence>
<keyword evidence="2 5" id="KW-0808">Transferase</keyword>
<dbReference type="Pfam" id="PF00685">
    <property type="entry name" value="Sulfotransfer_1"/>
    <property type="match status" value="1"/>
</dbReference>
<dbReference type="InterPro" id="IPR027417">
    <property type="entry name" value="P-loop_NTPase"/>
</dbReference>
<dbReference type="SUPFAM" id="SSF52540">
    <property type="entry name" value="P-loop containing nucleoside triphosphate hydrolases"/>
    <property type="match status" value="1"/>
</dbReference>
<feature type="region of interest" description="Disordered" evidence="3">
    <location>
        <begin position="284"/>
        <end position="305"/>
    </location>
</feature>
<feature type="compositionally biased region" description="Polar residues" evidence="3">
    <location>
        <begin position="296"/>
        <end position="305"/>
    </location>
</feature>
<dbReference type="InterPro" id="IPR000863">
    <property type="entry name" value="Sulfotransferase_dom"/>
</dbReference>
<dbReference type="Gene3D" id="3.40.50.300">
    <property type="entry name" value="P-loop containing nucleotide triphosphate hydrolases"/>
    <property type="match status" value="1"/>
</dbReference>
<evidence type="ECO:0000259" key="4">
    <source>
        <dbReference type="Pfam" id="PF00685"/>
    </source>
</evidence>
<proteinExistence type="inferred from homology"/>
<evidence type="ECO:0000313" key="5">
    <source>
        <dbReference type="EMBL" id="JAV13589.1"/>
    </source>
</evidence>
<organism evidence="5">
    <name type="scientific">Nyssomyia neivai</name>
    <dbReference type="NCBI Taxonomy" id="330878"/>
    <lineage>
        <taxon>Eukaryota</taxon>
        <taxon>Metazoa</taxon>
        <taxon>Ecdysozoa</taxon>
        <taxon>Arthropoda</taxon>
        <taxon>Hexapoda</taxon>
        <taxon>Insecta</taxon>
        <taxon>Pterygota</taxon>
        <taxon>Neoptera</taxon>
        <taxon>Endopterygota</taxon>
        <taxon>Diptera</taxon>
        <taxon>Nematocera</taxon>
        <taxon>Psychodoidea</taxon>
        <taxon>Psychodidae</taxon>
        <taxon>Nyssomyia</taxon>
    </lineage>
</organism>
<protein>
    <submittedName>
        <fullName evidence="5">Putative sulfotransferase 4a1-like protein</fullName>
    </submittedName>
</protein>
<reference evidence="5" key="1">
    <citation type="submission" date="2016-12" db="EMBL/GenBank/DDBJ databases">
        <title>An insight into the sialome and mialome of the sand fly, Nyssomyia neivai.</title>
        <authorList>
            <person name="Sebastian V."/>
            <person name="Goulart T.M."/>
            <person name="Oliveira W."/>
            <person name="Calvo E."/>
            <person name="Oliveira L.F."/>
            <person name="Pinto M.C."/>
            <person name="Rosselino A.M."/>
            <person name="Ribeiro J.M."/>
        </authorList>
    </citation>
    <scope>NUCLEOTIDE SEQUENCE</scope>
</reference>
<dbReference type="AlphaFoldDB" id="A0A1L8E4Q2"/>
<name>A0A1L8E4Q2_9DIPT</name>
<evidence type="ECO:0000256" key="3">
    <source>
        <dbReference type="SAM" id="MobiDB-lite"/>
    </source>
</evidence>
<dbReference type="EMBL" id="GFDF01000495">
    <property type="protein sequence ID" value="JAV13589.1"/>
    <property type="molecule type" value="Transcribed_RNA"/>
</dbReference>
<accession>A0A1L8E4Q2</accession>
<comment type="similarity">
    <text evidence="1">Belongs to the sulfotransferase 1 family.</text>
</comment>
<evidence type="ECO:0000256" key="1">
    <source>
        <dbReference type="ARBA" id="ARBA00005771"/>
    </source>
</evidence>
<feature type="domain" description="Sulfotransferase" evidence="4">
    <location>
        <begin position="19"/>
        <end position="278"/>
    </location>
</feature>
<dbReference type="GO" id="GO:0008146">
    <property type="term" value="F:sulfotransferase activity"/>
    <property type="evidence" value="ECO:0007669"/>
    <property type="project" value="InterPro"/>
</dbReference>
<sequence>MPEMYRDYGEIIENFAVRQDDIWVVSQPKCGTTWTQEMLWMINNGLDYKRAREINQDDRFPFFELATIYPSHCNIGLDSLEMCENIPSPRHIKSHLPAHLLPKSLWRIKPKLIYVARDPKDAFVSFYHHTKNLNGYLGTFEDCVELFLAGCYNYGPFHSHVLDFWHMRHENNILFITYEEMQSNLPEVIEKTAKFLDKSLTNKEITQLTNYLSFDSMKTNTSVNKEYFCDLMAQFLDPVHKEQDYTFLRKGQAETFREKLTNEQIQRFDKWTMHELRNTDFSYNQLTGKPQKHASHQSNEAEISN</sequence>
<dbReference type="PANTHER" id="PTHR11783">
    <property type="entry name" value="SULFOTRANSFERASE SULT"/>
    <property type="match status" value="1"/>
</dbReference>